<dbReference type="InterPro" id="IPR007688">
    <property type="entry name" value="Conjugal_tfr_TrbL/VirB6"/>
</dbReference>
<dbReference type="GO" id="GO:0030255">
    <property type="term" value="P:protein secretion by the type IV secretion system"/>
    <property type="evidence" value="ECO:0007669"/>
    <property type="project" value="InterPro"/>
</dbReference>
<evidence type="ECO:0000256" key="1">
    <source>
        <dbReference type="ARBA" id="ARBA00022692"/>
    </source>
</evidence>
<sequence>MIGRKIFILFLAALLFLVGIVGNSNIAIAAEEQEKNSEGYSLISDLLTIFPEDQIEKAEAKGYEVKFSKYQPSQYNLEIFTEETSFYELDTKLSNQVYILINEFNNFIWQALLSWNFTVILIVENAFSLNVVDQFADAVEEAVQQLAGFSGSGYGSTGLMGNFLTLMIIIAGAWIAYKGLIKKKTTEALGGMLSSVLVLMLGLVFFANAGGVMQYLNEISSGLSQELMGVGIEFQENLEEGEVNYPADVSSLVVSDKLYNMMVYEPYLMLQYAKTSSDPELTQGRIQKILAFKPGSTARQNMVKEEVKKFNNPMVTTEGVFQRLTLLILLCVSHFILGLLFLFIAGAMIVYQFLFLLIALFAPFAFLMALNPAWSSVAVNWFKKFVGYQLIKLIIGVFFSMLLTISQFLYTMSPPDKVGYIWTIAIQLILVIGVIWKREELFSIMKAPMGKGDSFKGEFNIQMPIDYMTKYTQSLASKAKKIKLRR</sequence>
<dbReference type="Proteomes" id="UP000538292">
    <property type="component" value="Unassembled WGS sequence"/>
</dbReference>
<dbReference type="Pfam" id="PF04610">
    <property type="entry name" value="TrbL"/>
    <property type="match status" value="1"/>
</dbReference>
<dbReference type="AlphaFoldDB" id="A0A7W1XV03"/>
<dbReference type="InterPro" id="IPR058112">
    <property type="entry name" value="CD3337_EF1877-like"/>
</dbReference>
<reference evidence="5 6" key="1">
    <citation type="submission" date="2020-07" db="EMBL/GenBank/DDBJ databases">
        <title>Thermoactinomyces phylogeny.</title>
        <authorList>
            <person name="Dunlap C."/>
        </authorList>
    </citation>
    <scope>NUCLEOTIDE SEQUENCE [LARGE SCALE GENOMIC DNA]</scope>
    <source>
        <strain evidence="5 6">AMNI-1</strain>
    </source>
</reference>
<evidence type="ECO:0000313" key="6">
    <source>
        <dbReference type="Proteomes" id="UP000538292"/>
    </source>
</evidence>
<feature type="transmembrane region" description="Helical" evidence="4">
    <location>
        <begin position="418"/>
        <end position="436"/>
    </location>
</feature>
<feature type="transmembrane region" description="Helical" evidence="4">
    <location>
        <begin position="390"/>
        <end position="412"/>
    </location>
</feature>
<evidence type="ECO:0000313" key="5">
    <source>
        <dbReference type="EMBL" id="MBA4603779.1"/>
    </source>
</evidence>
<proteinExistence type="predicted"/>
<evidence type="ECO:0000256" key="3">
    <source>
        <dbReference type="ARBA" id="ARBA00023136"/>
    </source>
</evidence>
<evidence type="ECO:0000256" key="4">
    <source>
        <dbReference type="SAM" id="Phobius"/>
    </source>
</evidence>
<protein>
    <submittedName>
        <fullName evidence="5">Type IV secretion system protein</fullName>
    </submittedName>
</protein>
<feature type="transmembrane region" description="Helical" evidence="4">
    <location>
        <begin position="107"/>
        <end position="127"/>
    </location>
</feature>
<feature type="transmembrane region" description="Helical" evidence="4">
    <location>
        <begin position="324"/>
        <end position="344"/>
    </location>
</feature>
<keyword evidence="2 4" id="KW-1133">Transmembrane helix</keyword>
<dbReference type="NCBIfam" id="NF046089">
    <property type="entry name" value="CD3337_EF1877"/>
    <property type="match status" value="1"/>
</dbReference>
<keyword evidence="3 4" id="KW-0472">Membrane</keyword>
<accession>A0A7W1XV03</accession>
<name>A0A7W1XV03_9BACL</name>
<gene>
    <name evidence="5" type="ORF">H2C83_16040</name>
</gene>
<organism evidence="5 6">
    <name type="scientific">Thermoactinomyces mirandus</name>
    <dbReference type="NCBI Taxonomy" id="2756294"/>
    <lineage>
        <taxon>Bacteria</taxon>
        <taxon>Bacillati</taxon>
        <taxon>Bacillota</taxon>
        <taxon>Bacilli</taxon>
        <taxon>Bacillales</taxon>
        <taxon>Thermoactinomycetaceae</taxon>
        <taxon>Thermoactinomyces</taxon>
    </lineage>
</organism>
<comment type="caution">
    <text evidence="5">The sequence shown here is derived from an EMBL/GenBank/DDBJ whole genome shotgun (WGS) entry which is preliminary data.</text>
</comment>
<dbReference type="EMBL" id="JACEOL010000067">
    <property type="protein sequence ID" value="MBA4603779.1"/>
    <property type="molecule type" value="Genomic_DNA"/>
</dbReference>
<keyword evidence="6" id="KW-1185">Reference proteome</keyword>
<feature type="transmembrane region" description="Helical" evidence="4">
    <location>
        <begin position="189"/>
        <end position="207"/>
    </location>
</feature>
<keyword evidence="1 4" id="KW-0812">Transmembrane</keyword>
<feature type="transmembrane region" description="Helical" evidence="4">
    <location>
        <begin position="350"/>
        <end position="370"/>
    </location>
</feature>
<feature type="transmembrane region" description="Helical" evidence="4">
    <location>
        <begin position="159"/>
        <end position="177"/>
    </location>
</feature>
<dbReference type="RefSeq" id="WP_181742251.1">
    <property type="nucleotide sequence ID" value="NZ_JACEOL010000067.1"/>
</dbReference>
<evidence type="ECO:0000256" key="2">
    <source>
        <dbReference type="ARBA" id="ARBA00022989"/>
    </source>
</evidence>